<dbReference type="Gene3D" id="1.20.1050.10">
    <property type="match status" value="1"/>
</dbReference>
<dbReference type="FunFam" id="1.20.1050.10:FF:000039">
    <property type="entry name" value="Glutathione S-transferase theta-1"/>
    <property type="match status" value="1"/>
</dbReference>
<dbReference type="CDD" id="cd03183">
    <property type="entry name" value="GST_C_Theta"/>
    <property type="match status" value="1"/>
</dbReference>
<dbReference type="SUPFAM" id="SSF52833">
    <property type="entry name" value="Thioredoxin-like"/>
    <property type="match status" value="1"/>
</dbReference>
<comment type="similarity">
    <text evidence="1">Belongs to the GST superfamily. Theta family.</text>
</comment>
<dbReference type="SFLD" id="SFLDG01153">
    <property type="entry name" value="Main.4:_Theta-like"/>
    <property type="match status" value="1"/>
</dbReference>
<dbReference type="Pfam" id="PF00043">
    <property type="entry name" value="GST_C"/>
    <property type="match status" value="1"/>
</dbReference>
<dbReference type="InterPro" id="IPR051369">
    <property type="entry name" value="GST_Theta"/>
</dbReference>
<dbReference type="InterPro" id="IPR004046">
    <property type="entry name" value="GST_C"/>
</dbReference>
<dbReference type="Proteomes" id="UP000494040">
    <property type="component" value="Unassembled WGS sequence"/>
</dbReference>
<dbReference type="PANTHER" id="PTHR43917">
    <property type="match status" value="1"/>
</dbReference>
<keyword evidence="6" id="KW-1185">Reference proteome</keyword>
<dbReference type="GO" id="GO:0004364">
    <property type="term" value="F:glutathione transferase activity"/>
    <property type="evidence" value="ECO:0007669"/>
    <property type="project" value="UniProtKB-EC"/>
</dbReference>
<organism evidence="5 6">
    <name type="scientific">Cimex lectularius</name>
    <name type="common">Bed bug</name>
    <name type="synonym">Acanthia lectularia</name>
    <dbReference type="NCBI Taxonomy" id="79782"/>
    <lineage>
        <taxon>Eukaryota</taxon>
        <taxon>Metazoa</taxon>
        <taxon>Ecdysozoa</taxon>
        <taxon>Arthropoda</taxon>
        <taxon>Hexapoda</taxon>
        <taxon>Insecta</taxon>
        <taxon>Pterygota</taxon>
        <taxon>Neoptera</taxon>
        <taxon>Paraneoptera</taxon>
        <taxon>Hemiptera</taxon>
        <taxon>Heteroptera</taxon>
        <taxon>Panheteroptera</taxon>
        <taxon>Cimicomorpha</taxon>
        <taxon>Cimicidae</taxon>
        <taxon>Cimex</taxon>
    </lineage>
</organism>
<dbReference type="Gene3D" id="3.40.30.10">
    <property type="entry name" value="Glutaredoxin"/>
    <property type="match status" value="1"/>
</dbReference>
<dbReference type="GO" id="GO:0005737">
    <property type="term" value="C:cytoplasm"/>
    <property type="evidence" value="ECO:0007669"/>
    <property type="project" value="TreeGrafter"/>
</dbReference>
<evidence type="ECO:0000313" key="6">
    <source>
        <dbReference type="Proteomes" id="UP000494040"/>
    </source>
</evidence>
<evidence type="ECO:0000259" key="4">
    <source>
        <dbReference type="PROSITE" id="PS50404"/>
    </source>
</evidence>
<dbReference type="PANTHER" id="PTHR43917:SF8">
    <property type="entry name" value="GH16740P-RELATED"/>
    <property type="match status" value="1"/>
</dbReference>
<dbReference type="GO" id="GO:0006749">
    <property type="term" value="P:glutathione metabolic process"/>
    <property type="evidence" value="ECO:0007669"/>
    <property type="project" value="TreeGrafter"/>
</dbReference>
<dbReference type="CDD" id="cd03050">
    <property type="entry name" value="GST_N_Theta"/>
    <property type="match status" value="1"/>
</dbReference>
<dbReference type="InterPro" id="IPR040075">
    <property type="entry name" value="GST_N_Theta"/>
</dbReference>
<dbReference type="Pfam" id="PF02798">
    <property type="entry name" value="GST_N"/>
    <property type="match status" value="1"/>
</dbReference>
<dbReference type="RefSeq" id="XP_014254251.1">
    <property type="nucleotide sequence ID" value="XM_014398765.2"/>
</dbReference>
<dbReference type="FunFam" id="3.40.30.10:FF:000176">
    <property type="entry name" value="Glutathione S-transferase theta-1"/>
    <property type="match status" value="1"/>
</dbReference>
<name>A0A8I6RZG2_CIMLE</name>
<dbReference type="InterPro" id="IPR004045">
    <property type="entry name" value="Glutathione_S-Trfase_N"/>
</dbReference>
<dbReference type="KEGG" id="clec:106669350"/>
<dbReference type="EnsemblMetazoa" id="XM_014398765.2">
    <property type="protein sequence ID" value="XP_014254251.1"/>
    <property type="gene ID" value="LOC106669350"/>
</dbReference>
<dbReference type="InterPro" id="IPR036249">
    <property type="entry name" value="Thioredoxin-like_sf"/>
</dbReference>
<evidence type="ECO:0000256" key="2">
    <source>
        <dbReference type="ARBA" id="ARBA00022679"/>
    </source>
</evidence>
<dbReference type="AlphaFoldDB" id="A0A8I6RZG2"/>
<dbReference type="InterPro" id="IPR040077">
    <property type="entry name" value="GST_C_Theta"/>
</dbReference>
<evidence type="ECO:0000256" key="1">
    <source>
        <dbReference type="ARBA" id="ARBA00009899"/>
    </source>
</evidence>
<dbReference type="PROSITE" id="PS50404">
    <property type="entry name" value="GST_NTER"/>
    <property type="match status" value="1"/>
</dbReference>
<dbReference type="GeneID" id="106669350"/>
<evidence type="ECO:0000256" key="3">
    <source>
        <dbReference type="ARBA" id="ARBA00047960"/>
    </source>
</evidence>
<dbReference type="SUPFAM" id="SSF47616">
    <property type="entry name" value="GST C-terminal domain-like"/>
    <property type="match status" value="1"/>
</dbReference>
<comment type="catalytic activity">
    <reaction evidence="3">
        <text>RX + glutathione = an S-substituted glutathione + a halide anion + H(+)</text>
        <dbReference type="Rhea" id="RHEA:16437"/>
        <dbReference type="ChEBI" id="CHEBI:15378"/>
        <dbReference type="ChEBI" id="CHEBI:16042"/>
        <dbReference type="ChEBI" id="CHEBI:17792"/>
        <dbReference type="ChEBI" id="CHEBI:57925"/>
        <dbReference type="ChEBI" id="CHEBI:90779"/>
        <dbReference type="EC" id="2.5.1.18"/>
    </reaction>
</comment>
<proteinExistence type="inferred from homology"/>
<accession>A0A8I6RZG2</accession>
<keyword evidence="2" id="KW-0808">Transferase</keyword>
<dbReference type="OMA" id="WKSRVQS"/>
<protein>
    <recommendedName>
        <fullName evidence="4">GST N-terminal domain-containing protein</fullName>
    </recommendedName>
</protein>
<sequence>MSPIIFYFDDLSQPCRAIEIFLLMNDIPHDKKKIKLAKGAQYSDEFVKINPFKKVPVIDDNGFILTESVAILRYLCRQYNVQDHWYPNNSKLRARVDEYLEWQHIGTRAPCALYVWDKVFTPLLTGVGTNERRLNNSFKRMEDSCNCINDIWLKDGKKFLTSYSISIADLLGVTELEELKLTGYDPKEGRPALAAWMERVRNATNPHYDKVHSRLNNLSKKYSTKAKL</sequence>
<dbReference type="SFLD" id="SFLDS00019">
    <property type="entry name" value="Glutathione_Transferase_(cytos"/>
    <property type="match status" value="1"/>
</dbReference>
<dbReference type="InterPro" id="IPR036282">
    <property type="entry name" value="Glutathione-S-Trfase_C_sf"/>
</dbReference>
<reference evidence="5" key="1">
    <citation type="submission" date="2022-01" db="UniProtKB">
        <authorList>
            <consortium name="EnsemblMetazoa"/>
        </authorList>
    </citation>
    <scope>IDENTIFICATION</scope>
</reference>
<dbReference type="OrthoDB" id="422574at2759"/>
<dbReference type="SFLD" id="SFLDG00358">
    <property type="entry name" value="Main_(cytGST)"/>
    <property type="match status" value="1"/>
</dbReference>
<feature type="domain" description="GST N-terminal" evidence="4">
    <location>
        <begin position="2"/>
        <end position="83"/>
    </location>
</feature>
<dbReference type="InterPro" id="IPR040079">
    <property type="entry name" value="Glutathione_S-Trfase"/>
</dbReference>
<evidence type="ECO:0000313" key="5">
    <source>
        <dbReference type="EnsemblMetazoa" id="XP_014254251.1"/>
    </source>
</evidence>